<dbReference type="PROSITE" id="PS00379">
    <property type="entry name" value="CDP_ALCOHOL_P_TRANSF"/>
    <property type="match status" value="1"/>
</dbReference>
<keyword evidence="3" id="KW-1133">Transmembrane helix</keyword>
<dbReference type="Gene3D" id="1.20.120.1760">
    <property type="match status" value="1"/>
</dbReference>
<dbReference type="KEGG" id="nec:KGD82_12315"/>
<organism evidence="4 5">
    <name type="scientific">Nocardiopsis eucommiae</name>
    <dbReference type="NCBI Taxonomy" id="2831970"/>
    <lineage>
        <taxon>Bacteria</taxon>
        <taxon>Bacillati</taxon>
        <taxon>Actinomycetota</taxon>
        <taxon>Actinomycetes</taxon>
        <taxon>Streptosporangiales</taxon>
        <taxon>Nocardiopsidaceae</taxon>
        <taxon>Nocardiopsis</taxon>
    </lineage>
</organism>
<evidence type="ECO:0000313" key="4">
    <source>
        <dbReference type="EMBL" id="QVJ02904.1"/>
    </source>
</evidence>
<dbReference type="InterPro" id="IPR000462">
    <property type="entry name" value="CDP-OH_P_trans"/>
</dbReference>
<keyword evidence="3" id="KW-0472">Membrane</keyword>
<feature type="transmembrane region" description="Helical" evidence="3">
    <location>
        <begin position="67"/>
        <end position="86"/>
    </location>
</feature>
<protein>
    <submittedName>
        <fullName evidence="4">CDP-alcohol phosphatidyltransferase family protein</fullName>
    </submittedName>
</protein>
<sequence>MADPASWLGPRGWGVAGLYAVLVTVALVVAVRRHERWPMGPADLVTLVRVGLIGVVTALVAEGGPAGPMVAVAALALVLDWVDGLVARGTRTESDFGARFDMEADAFLILALSVYVSGVLGPWVLAIGAMRYLFWAAARAAPWLRGPLPPSAARKAVAAAQGIVLTVAASGVLPRPVGAVVVGLALVALLWSFGRDVVGLWRARALGLGSVKRKR</sequence>
<evidence type="ECO:0000256" key="3">
    <source>
        <dbReference type="SAM" id="Phobius"/>
    </source>
</evidence>
<feature type="transmembrane region" description="Helical" evidence="3">
    <location>
        <begin position="107"/>
        <end position="134"/>
    </location>
</feature>
<accession>A0A975LBD8</accession>
<feature type="transmembrane region" description="Helical" evidence="3">
    <location>
        <begin position="43"/>
        <end position="61"/>
    </location>
</feature>
<evidence type="ECO:0000256" key="1">
    <source>
        <dbReference type="ARBA" id="ARBA00022679"/>
    </source>
</evidence>
<dbReference type="Pfam" id="PF01066">
    <property type="entry name" value="CDP-OH_P_transf"/>
    <property type="match status" value="1"/>
</dbReference>
<proteinExistence type="inferred from homology"/>
<keyword evidence="5" id="KW-1185">Reference proteome</keyword>
<evidence type="ECO:0000313" key="5">
    <source>
        <dbReference type="Proteomes" id="UP000682416"/>
    </source>
</evidence>
<dbReference type="EMBL" id="CP074402">
    <property type="protein sequence ID" value="QVJ02904.1"/>
    <property type="molecule type" value="Genomic_DNA"/>
</dbReference>
<reference evidence="4" key="1">
    <citation type="submission" date="2021-05" db="EMBL/GenBank/DDBJ databases">
        <authorList>
            <person name="Kaiqin L."/>
            <person name="Jian G."/>
        </authorList>
    </citation>
    <scope>NUCLEOTIDE SEQUENCE</scope>
    <source>
        <strain evidence="4">HDS5</strain>
    </source>
</reference>
<dbReference type="AlphaFoldDB" id="A0A975LBD8"/>
<dbReference type="RefSeq" id="WP_431871654.1">
    <property type="nucleotide sequence ID" value="NZ_CBDRIY010000027.1"/>
</dbReference>
<comment type="similarity">
    <text evidence="2">Belongs to the CDP-alcohol phosphatidyltransferase class-I family.</text>
</comment>
<dbReference type="GO" id="GO:0008654">
    <property type="term" value="P:phospholipid biosynthetic process"/>
    <property type="evidence" value="ECO:0007669"/>
    <property type="project" value="InterPro"/>
</dbReference>
<dbReference type="InterPro" id="IPR048254">
    <property type="entry name" value="CDP_ALCOHOL_P_TRANSF_CS"/>
</dbReference>
<keyword evidence="3" id="KW-0812">Transmembrane</keyword>
<dbReference type="Proteomes" id="UP000682416">
    <property type="component" value="Chromosome"/>
</dbReference>
<keyword evidence="1 2" id="KW-0808">Transferase</keyword>
<dbReference type="GO" id="GO:0016780">
    <property type="term" value="F:phosphotransferase activity, for other substituted phosphate groups"/>
    <property type="evidence" value="ECO:0007669"/>
    <property type="project" value="InterPro"/>
</dbReference>
<name>A0A975LBD8_9ACTN</name>
<gene>
    <name evidence="4" type="ORF">KGD82_12315</name>
</gene>
<dbReference type="InterPro" id="IPR043130">
    <property type="entry name" value="CDP-OH_PTrfase_TM_dom"/>
</dbReference>
<feature type="transmembrane region" description="Helical" evidence="3">
    <location>
        <begin position="177"/>
        <end position="194"/>
    </location>
</feature>
<feature type="transmembrane region" description="Helical" evidence="3">
    <location>
        <begin position="12"/>
        <end position="31"/>
    </location>
</feature>
<evidence type="ECO:0000256" key="2">
    <source>
        <dbReference type="RuleBase" id="RU003750"/>
    </source>
</evidence>
<dbReference type="GO" id="GO:0016020">
    <property type="term" value="C:membrane"/>
    <property type="evidence" value="ECO:0007669"/>
    <property type="project" value="InterPro"/>
</dbReference>